<sequence>MKSTRMVTTAALALGAALAFTGCAAEASTDAAAPATTVEACTEVRNVTNGALNTLAGDITADPASVTEYFGQLTDRVNALVGTVENEDADKAFGDFSAALGEAGAYVATVPVATEAPAEEAEADPALVAVVTGVQDAAVEAAANCSAK</sequence>
<evidence type="ECO:0000313" key="2">
    <source>
        <dbReference type="EMBL" id="RZU66765.1"/>
    </source>
</evidence>
<gene>
    <name evidence="2" type="ORF">EV379_3132</name>
</gene>
<dbReference type="AlphaFoldDB" id="A0A4Q8ARN0"/>
<proteinExistence type="predicted"/>
<feature type="chain" id="PRO_5038547077" evidence="1">
    <location>
        <begin position="25"/>
        <end position="148"/>
    </location>
</feature>
<feature type="signal peptide" evidence="1">
    <location>
        <begin position="1"/>
        <end position="24"/>
    </location>
</feature>
<dbReference type="OrthoDB" id="5124777at2"/>
<keyword evidence="1" id="KW-0732">Signal</keyword>
<dbReference type="RefSeq" id="WP_130506916.1">
    <property type="nucleotide sequence ID" value="NZ_SHLC01000001.1"/>
</dbReference>
<organism evidence="2 3">
    <name type="scientific">Microterricola gilva</name>
    <dbReference type="NCBI Taxonomy" id="393267"/>
    <lineage>
        <taxon>Bacteria</taxon>
        <taxon>Bacillati</taxon>
        <taxon>Actinomycetota</taxon>
        <taxon>Actinomycetes</taxon>
        <taxon>Micrococcales</taxon>
        <taxon>Microbacteriaceae</taxon>
        <taxon>Microterricola</taxon>
    </lineage>
</organism>
<comment type="caution">
    <text evidence="2">The sequence shown here is derived from an EMBL/GenBank/DDBJ whole genome shotgun (WGS) entry which is preliminary data.</text>
</comment>
<dbReference type="EMBL" id="SHLC01000001">
    <property type="protein sequence ID" value="RZU66765.1"/>
    <property type="molecule type" value="Genomic_DNA"/>
</dbReference>
<keyword evidence="3" id="KW-1185">Reference proteome</keyword>
<evidence type="ECO:0000313" key="3">
    <source>
        <dbReference type="Proteomes" id="UP000291483"/>
    </source>
</evidence>
<dbReference type="Proteomes" id="UP000291483">
    <property type="component" value="Unassembled WGS sequence"/>
</dbReference>
<evidence type="ECO:0000256" key="1">
    <source>
        <dbReference type="SAM" id="SignalP"/>
    </source>
</evidence>
<protein>
    <submittedName>
        <fullName evidence="2">Uncharacterized protein</fullName>
    </submittedName>
</protein>
<dbReference type="PROSITE" id="PS51257">
    <property type="entry name" value="PROKAR_LIPOPROTEIN"/>
    <property type="match status" value="1"/>
</dbReference>
<reference evidence="2 3" key="1">
    <citation type="submission" date="2019-02" db="EMBL/GenBank/DDBJ databases">
        <title>Sequencing the genomes of 1000 actinobacteria strains.</title>
        <authorList>
            <person name="Klenk H.-P."/>
        </authorList>
    </citation>
    <scope>NUCLEOTIDE SEQUENCE [LARGE SCALE GENOMIC DNA]</scope>
    <source>
        <strain evidence="2 3">DSM 18319</strain>
    </source>
</reference>
<accession>A0A4Q8ARN0</accession>
<name>A0A4Q8ARN0_9MICO</name>